<evidence type="ECO:0000256" key="2">
    <source>
        <dbReference type="ARBA" id="ARBA00006680"/>
    </source>
</evidence>
<comment type="function">
    <text evidence="1">This subunit might be involved in maturation of a crRNA intermediate to its mature form.</text>
</comment>
<dbReference type="AlphaFoldDB" id="A0A8D6PVU5"/>
<dbReference type="RefSeq" id="WP_214399604.1">
    <property type="nucleotide sequence ID" value="NZ_LR792632.1"/>
</dbReference>
<dbReference type="NCBIfam" id="TIGR01899">
    <property type="entry name" value="cas_TM1807_csm5"/>
    <property type="match status" value="1"/>
</dbReference>
<dbReference type="Proteomes" id="UP000679213">
    <property type="component" value="Chromosome I"/>
</dbReference>
<evidence type="ECO:0000256" key="5">
    <source>
        <dbReference type="ARBA" id="ARBA00023118"/>
    </source>
</evidence>
<evidence type="ECO:0000256" key="1">
    <source>
        <dbReference type="ARBA" id="ARBA00003088"/>
    </source>
</evidence>
<protein>
    <recommendedName>
        <fullName evidence="3">CRISPR system Cms protein Csm5</fullName>
    </recommendedName>
    <alternativeName>
        <fullName evidence="6">CRISPR type III A-associated protein Csm5</fullName>
    </alternativeName>
</protein>
<dbReference type="PANTHER" id="PTHR38007:SF1">
    <property type="entry name" value="CRISPR SYSTEM CMS PROTEIN CSM5"/>
    <property type="match status" value="1"/>
</dbReference>
<dbReference type="PANTHER" id="PTHR38007">
    <property type="entry name" value="CRISPR SYSTEM CMS PROTEIN CSM5"/>
    <property type="match status" value="1"/>
</dbReference>
<dbReference type="GO" id="GO:0003723">
    <property type="term" value="F:RNA binding"/>
    <property type="evidence" value="ECO:0007669"/>
    <property type="project" value="UniProtKB-KW"/>
</dbReference>
<dbReference type="InterPro" id="IPR005537">
    <property type="entry name" value="RAMP_III_fam"/>
</dbReference>
<dbReference type="EMBL" id="LR792632">
    <property type="protein sequence ID" value="CAB3289527.1"/>
    <property type="molecule type" value="Genomic_DNA"/>
</dbReference>
<evidence type="ECO:0000256" key="4">
    <source>
        <dbReference type="ARBA" id="ARBA00022884"/>
    </source>
</evidence>
<sequence>MIVKCKVLSPVFIGCGDEYTPLDYFIENGKVYIVDFNKVLDNINDIKKINEITDYIKQNIHNNRIEVNAKDILSRLKLCPTDDNYVSKSLDCEIKNDSKTRVKKFISQNGVPYIPGSSIKGAIRTAYLFYYYDKHFTKLLKILNLNNHKSDSKKRHVNVNDIEKKLIKYAISDNAQNDFFKYLKISDSLNLNGTFKFINTQRWYIKKRHGNPFGVKEDVEALVDGNFDIDIKIEDEFINEISKKLKLKTSYNIRNETDKFEILKDICNSFAECIVEFELKRNYPIYIEDFYEKLLKDIKNNNAIYLNLGFGGGFFSKTIYPLLWKHDKENKKFDEIKELFIKMAGNNEKLIKAWQSAEEYTDFPTTKTVYVKNESAELPMGWIKIEREV</sequence>
<evidence type="ECO:0000256" key="3">
    <source>
        <dbReference type="ARBA" id="ARBA00016113"/>
    </source>
</evidence>
<name>A0A8D6PVU5_9EURY</name>
<keyword evidence="5" id="KW-0051">Antiviral defense</keyword>
<evidence type="ECO:0000259" key="7">
    <source>
        <dbReference type="Pfam" id="PF03787"/>
    </source>
</evidence>
<dbReference type="InterPro" id="IPR010173">
    <property type="entry name" value="CRISPR-assoc_Csm5"/>
</dbReference>
<reference evidence="8 9" key="1">
    <citation type="submission" date="2020-04" db="EMBL/GenBank/DDBJ databases">
        <authorList>
            <consortium name="Genoscope - CEA"/>
            <person name="William W."/>
        </authorList>
    </citation>
    <scope>NUCLEOTIDE SEQUENCE [LARGE SCALE GENOMIC DNA]</scope>
    <source>
        <strain evidence="8 9">SG7</strain>
    </source>
</reference>
<proteinExistence type="inferred from homology"/>
<evidence type="ECO:0000313" key="9">
    <source>
        <dbReference type="Proteomes" id="UP000679213"/>
    </source>
</evidence>
<evidence type="ECO:0000313" key="8">
    <source>
        <dbReference type="EMBL" id="CAB3289527.1"/>
    </source>
</evidence>
<feature type="domain" description="CRISPR type III-associated protein" evidence="7">
    <location>
        <begin position="4"/>
        <end position="316"/>
    </location>
</feature>
<keyword evidence="4" id="KW-0694">RNA-binding</keyword>
<dbReference type="GO" id="GO:0051607">
    <property type="term" value="P:defense response to virus"/>
    <property type="evidence" value="ECO:0007669"/>
    <property type="project" value="UniProtKB-KW"/>
</dbReference>
<comment type="similarity">
    <text evidence="2">Belongs to the CRISPR-associated Csm5 family.</text>
</comment>
<dbReference type="GeneID" id="65884062"/>
<dbReference type="Pfam" id="PF03787">
    <property type="entry name" value="RAMPs"/>
    <property type="match status" value="1"/>
</dbReference>
<organism evidence="8 9">
    <name type="scientific">Methanocaldococcus lauensis</name>
    <dbReference type="NCBI Taxonomy" id="2546128"/>
    <lineage>
        <taxon>Archaea</taxon>
        <taxon>Methanobacteriati</taxon>
        <taxon>Methanobacteriota</taxon>
        <taxon>Methanomada group</taxon>
        <taxon>Methanococci</taxon>
        <taxon>Methanococcales</taxon>
        <taxon>Methanocaldococcaceae</taxon>
        <taxon>Methanocaldococcus</taxon>
    </lineage>
</organism>
<dbReference type="KEGG" id="mesg:MLAUSG7_1269"/>
<evidence type="ECO:0000256" key="6">
    <source>
        <dbReference type="ARBA" id="ARBA00031720"/>
    </source>
</evidence>
<accession>A0A8D6PVU5</accession>
<gene>
    <name evidence="8" type="primary">csm</name>
    <name evidence="8" type="ORF">MLAUSG7_1269</name>
</gene>
<keyword evidence="9" id="KW-1185">Reference proteome</keyword>